<keyword evidence="3 6" id="KW-0812">Transmembrane</keyword>
<dbReference type="InterPro" id="IPR007168">
    <property type="entry name" value="Phageshock_PspC_N"/>
</dbReference>
<dbReference type="RefSeq" id="WP_188360803.1">
    <property type="nucleotide sequence ID" value="NZ_BMFG01000001.1"/>
</dbReference>
<reference evidence="10" key="2">
    <citation type="submission" date="2020-09" db="EMBL/GenBank/DDBJ databases">
        <authorList>
            <person name="Sun Q."/>
            <person name="Zhou Y."/>
        </authorList>
    </citation>
    <scope>NUCLEOTIDE SEQUENCE</scope>
    <source>
        <strain evidence="10">CGMCC 1.12506</strain>
    </source>
</reference>
<feature type="domain" description="PspC-related transmembrane region" evidence="8">
    <location>
        <begin position="202"/>
        <end position="340"/>
    </location>
</feature>
<feature type="transmembrane region" description="Helical" evidence="6">
    <location>
        <begin position="317"/>
        <end position="335"/>
    </location>
</feature>
<name>A0A916XW49_9FLAO</name>
<dbReference type="InterPro" id="IPR052027">
    <property type="entry name" value="PspC"/>
</dbReference>
<proteinExistence type="predicted"/>
<evidence type="ECO:0000256" key="2">
    <source>
        <dbReference type="ARBA" id="ARBA00022475"/>
    </source>
</evidence>
<protein>
    <recommendedName>
        <fullName evidence="12">Phage shock protein C (PspC) family protein</fullName>
    </recommendedName>
</protein>
<evidence type="ECO:0000313" key="10">
    <source>
        <dbReference type="EMBL" id="GGD16044.1"/>
    </source>
</evidence>
<evidence type="ECO:0000256" key="1">
    <source>
        <dbReference type="ARBA" id="ARBA00004162"/>
    </source>
</evidence>
<feature type="transmembrane region" description="Helical" evidence="6">
    <location>
        <begin position="139"/>
        <end position="160"/>
    </location>
</feature>
<dbReference type="GO" id="GO:0005886">
    <property type="term" value="C:plasma membrane"/>
    <property type="evidence" value="ECO:0007669"/>
    <property type="project" value="UniProtKB-SubCell"/>
</dbReference>
<dbReference type="AlphaFoldDB" id="A0A916XW49"/>
<comment type="subcellular location">
    <subcellularLocation>
        <location evidence="1">Cell membrane</location>
        <topology evidence="1">Single-pass membrane protein</topology>
    </subcellularLocation>
</comment>
<accession>A0A916XW49</accession>
<dbReference type="InterPro" id="IPR054321">
    <property type="entry name" value="PspC-rel_TM"/>
</dbReference>
<evidence type="ECO:0000259" key="9">
    <source>
        <dbReference type="Pfam" id="PF22744"/>
    </source>
</evidence>
<feature type="transmembrane region" description="Helical" evidence="6">
    <location>
        <begin position="115"/>
        <end position="133"/>
    </location>
</feature>
<organism evidence="10 11">
    <name type="scientific">Flavobacterium orientale</name>
    <dbReference type="NCBI Taxonomy" id="1756020"/>
    <lineage>
        <taxon>Bacteria</taxon>
        <taxon>Pseudomonadati</taxon>
        <taxon>Bacteroidota</taxon>
        <taxon>Flavobacteriia</taxon>
        <taxon>Flavobacteriales</taxon>
        <taxon>Flavobacteriaceae</taxon>
        <taxon>Flavobacterium</taxon>
    </lineage>
</organism>
<feature type="transmembrane region" description="Helical" evidence="6">
    <location>
        <begin position="234"/>
        <end position="260"/>
    </location>
</feature>
<dbReference type="Pfam" id="PF04024">
    <property type="entry name" value="PspC"/>
    <property type="match status" value="1"/>
</dbReference>
<evidence type="ECO:0000256" key="3">
    <source>
        <dbReference type="ARBA" id="ARBA00022692"/>
    </source>
</evidence>
<gene>
    <name evidence="10" type="ORF">GCM10011343_03730</name>
</gene>
<dbReference type="Proteomes" id="UP000625735">
    <property type="component" value="Unassembled WGS sequence"/>
</dbReference>
<dbReference type="Pfam" id="PF22571">
    <property type="entry name" value="LiaI-LiaF-TM_PspC"/>
    <property type="match status" value="1"/>
</dbReference>
<dbReference type="Pfam" id="PF22744">
    <property type="entry name" value="Toast-rack_PspC-Cterm"/>
    <property type="match status" value="1"/>
</dbReference>
<evidence type="ECO:0000256" key="4">
    <source>
        <dbReference type="ARBA" id="ARBA00022989"/>
    </source>
</evidence>
<evidence type="ECO:0000313" key="11">
    <source>
        <dbReference type="Proteomes" id="UP000625735"/>
    </source>
</evidence>
<evidence type="ECO:0000256" key="6">
    <source>
        <dbReference type="SAM" id="Phobius"/>
    </source>
</evidence>
<keyword evidence="11" id="KW-1185">Reference proteome</keyword>
<feature type="domain" description="PspC-related ToastRack" evidence="9">
    <location>
        <begin position="385"/>
        <end position="517"/>
    </location>
</feature>
<evidence type="ECO:0000259" key="8">
    <source>
        <dbReference type="Pfam" id="PF22571"/>
    </source>
</evidence>
<evidence type="ECO:0000259" key="7">
    <source>
        <dbReference type="Pfam" id="PF04024"/>
    </source>
</evidence>
<reference evidence="10" key="1">
    <citation type="journal article" date="2014" name="Int. J. Syst. Evol. Microbiol.">
        <title>Complete genome sequence of Corynebacterium casei LMG S-19264T (=DSM 44701T), isolated from a smear-ripened cheese.</title>
        <authorList>
            <consortium name="US DOE Joint Genome Institute (JGI-PGF)"/>
            <person name="Walter F."/>
            <person name="Albersmeier A."/>
            <person name="Kalinowski J."/>
            <person name="Ruckert C."/>
        </authorList>
    </citation>
    <scope>NUCLEOTIDE SEQUENCE</scope>
    <source>
        <strain evidence="10">CGMCC 1.12506</strain>
    </source>
</reference>
<evidence type="ECO:0000256" key="5">
    <source>
        <dbReference type="ARBA" id="ARBA00023136"/>
    </source>
</evidence>
<dbReference type="EMBL" id="BMFG01000001">
    <property type="protein sequence ID" value="GGD16044.1"/>
    <property type="molecule type" value="Genomic_DNA"/>
</dbReference>
<comment type="caution">
    <text evidence="10">The sequence shown here is derived from an EMBL/GenBank/DDBJ whole genome shotgun (WGS) entry which is preliminary data.</text>
</comment>
<keyword evidence="2" id="KW-1003">Cell membrane</keyword>
<feature type="domain" description="Phage shock protein PspC N-terminal" evidence="7">
    <location>
        <begin position="105"/>
        <end position="163"/>
    </location>
</feature>
<dbReference type="PANTHER" id="PTHR33885:SF3">
    <property type="entry name" value="PHAGE SHOCK PROTEIN C"/>
    <property type="match status" value="1"/>
</dbReference>
<keyword evidence="4 6" id="KW-1133">Transmembrane helix</keyword>
<sequence length="562" mass="63615">MNKTVNINLGGLFFHIDEDAFQKISRYFDAIKRSLSNASGQDEIMKDIEVRISEIFTENKKSDKNVITIKDVDAMIAIMGQPEDYRLEEENGEPTQSFASSKTSKKLYRDIDKNILGGVAAGFGHYLGVDALWLRLALILLLFASAGTMIFVYILLWVLIPKAITTVEKLEMTGEPANLSNIEKKVREEFASFSEKVENADYEKMGNQVKSGAEEIGSTIGKIFLAIFNVFAKFLGALIVIVSISTLAGLIVSVFIGTIFGQPWQEYVNAVITSEVPVWVLGLICFFAIGIPFFFLLILGLKLLITNMKSIGNIAKYSLLAIWIIAIALLITFGVRQASESAFDANSTQKEFFEMNQSDTLFVKFQNNENFTSSVSRKYDFTFVEDENGEEKMFSNNVRFQINHTSESKPYYIIDKKADGNSLSNAKKRAEKIDYKLLFENNTLILNNYFFTDIKQKYRDQRVTVRLYIPDGYYIKPDQTLNTSIEWYGSDMNFENGFDNKTYFVKDKKLKCVNCKEEDLSEENDSTTTTVTINKSGIQIEEGNSNDFKGLQINEDGVIIKN</sequence>
<dbReference type="InterPro" id="IPR054319">
    <property type="entry name" value="PspC-rel_ToastRack"/>
</dbReference>
<feature type="transmembrane region" description="Helical" evidence="6">
    <location>
        <begin position="280"/>
        <end position="305"/>
    </location>
</feature>
<keyword evidence="5 6" id="KW-0472">Membrane</keyword>
<evidence type="ECO:0008006" key="12">
    <source>
        <dbReference type="Google" id="ProtNLM"/>
    </source>
</evidence>
<dbReference type="PANTHER" id="PTHR33885">
    <property type="entry name" value="PHAGE SHOCK PROTEIN C"/>
    <property type="match status" value="1"/>
</dbReference>